<proteinExistence type="predicted"/>
<name>A0A9X2XNS9_9BACT</name>
<organism evidence="1 2">
    <name type="scientific">Paraflavisolibacter caeni</name>
    <dbReference type="NCBI Taxonomy" id="2982496"/>
    <lineage>
        <taxon>Bacteria</taxon>
        <taxon>Pseudomonadati</taxon>
        <taxon>Bacteroidota</taxon>
        <taxon>Chitinophagia</taxon>
        <taxon>Chitinophagales</taxon>
        <taxon>Chitinophagaceae</taxon>
        <taxon>Paraflavisolibacter</taxon>
    </lineage>
</organism>
<dbReference type="AlphaFoldDB" id="A0A9X2XNS9"/>
<evidence type="ECO:0000313" key="2">
    <source>
        <dbReference type="Proteomes" id="UP001155483"/>
    </source>
</evidence>
<keyword evidence="2" id="KW-1185">Reference proteome</keyword>
<evidence type="ECO:0000313" key="1">
    <source>
        <dbReference type="EMBL" id="MCU7549538.1"/>
    </source>
</evidence>
<gene>
    <name evidence="1" type="ORF">OCK74_10455</name>
</gene>
<reference evidence="1" key="1">
    <citation type="submission" date="2022-09" db="EMBL/GenBank/DDBJ databases">
        <authorList>
            <person name="Yuan C."/>
            <person name="Ke Z."/>
        </authorList>
    </citation>
    <scope>NUCLEOTIDE SEQUENCE</scope>
    <source>
        <strain evidence="1">LB-8</strain>
    </source>
</reference>
<accession>A0A9X2XNS9</accession>
<dbReference type="RefSeq" id="WP_279296980.1">
    <property type="nucleotide sequence ID" value="NZ_JAOTIF010000006.1"/>
</dbReference>
<protein>
    <submittedName>
        <fullName evidence="1">Uncharacterized protein</fullName>
    </submittedName>
</protein>
<dbReference type="EMBL" id="JAOTIF010000006">
    <property type="protein sequence ID" value="MCU7549538.1"/>
    <property type="molecule type" value="Genomic_DNA"/>
</dbReference>
<dbReference type="Proteomes" id="UP001155483">
    <property type="component" value="Unassembled WGS sequence"/>
</dbReference>
<comment type="caution">
    <text evidence="1">The sequence shown here is derived from an EMBL/GenBank/DDBJ whole genome shotgun (WGS) entry which is preliminary data.</text>
</comment>
<reference evidence="1" key="2">
    <citation type="submission" date="2023-04" db="EMBL/GenBank/DDBJ databases">
        <title>Paracnuella aquatica gen. nov., sp. nov., a member of the family Chitinophagaceae isolated from a hot spring.</title>
        <authorList>
            <person name="Wang C."/>
        </authorList>
    </citation>
    <scope>NUCLEOTIDE SEQUENCE</scope>
    <source>
        <strain evidence="1">LB-8</strain>
    </source>
</reference>
<sequence>MSWDKENSVSKNYPQGHPGQSYRVQFMEKQEKVVDLNLLLISNWKRFEKSIVQQMAARLDPLPLVEGDETQWHFVIDGLLTMIMKHPPKGFFFLHIKCDPYTVSTSNVRLKKGFRNFQIDFNTNITVNESWIQLYNNKLKEIELTVDALKGSFAYNRDVENGCLFSITLPGKQD</sequence>